<feature type="transmembrane region" description="Helical" evidence="1">
    <location>
        <begin position="52"/>
        <end position="72"/>
    </location>
</feature>
<feature type="transmembrane region" description="Helical" evidence="1">
    <location>
        <begin position="92"/>
        <end position="112"/>
    </location>
</feature>
<keyword evidence="1" id="KW-1133">Transmembrane helix</keyword>
<dbReference type="Pfam" id="PF20152">
    <property type="entry name" value="DUF6534"/>
    <property type="match status" value="1"/>
</dbReference>
<dbReference type="PANTHER" id="PTHR40465:SF1">
    <property type="entry name" value="DUF6534 DOMAIN-CONTAINING PROTEIN"/>
    <property type="match status" value="1"/>
</dbReference>
<accession>A0A8H7XLV0</accession>
<sequence length="315" mass="34919">MSSFTYIHVDLNPTIGVLQIGSLIGVFLFGVVSVQTYNYYAMYKEDGWVNKALVASIWFLEAAHTLGISYEVYHSTITLYGEPEKLVKFEAIGAVVVFGGAVTLLAQAFFAIRLSKLFPGSYKYIGAACTGVSTVRFIATIYLTVTGVTARSFEEYRDTYGWLITTTFVVGAAVDIIIAGSMMYYLSRKRGKAMERCLYDSVASVALVICLQAMPNNTVWLAVYTFVAKLYSNSLLSALNARNEMRQEILQNDLFARAKTTGQDSNTVFSHDQPFEMVHPRQRISGDASLYMDKTKLKPANLGVYRISEEEAAAV</sequence>
<name>A0A8H7XLV0_PSICU</name>
<evidence type="ECO:0000313" key="3">
    <source>
        <dbReference type="EMBL" id="KAG5163556.1"/>
    </source>
</evidence>
<evidence type="ECO:0000256" key="1">
    <source>
        <dbReference type="SAM" id="Phobius"/>
    </source>
</evidence>
<dbReference type="PANTHER" id="PTHR40465">
    <property type="entry name" value="CHROMOSOME 1, WHOLE GENOME SHOTGUN SEQUENCE"/>
    <property type="match status" value="1"/>
</dbReference>
<keyword evidence="1" id="KW-0812">Transmembrane</keyword>
<feature type="transmembrane region" description="Helical" evidence="1">
    <location>
        <begin position="197"/>
        <end position="214"/>
    </location>
</feature>
<keyword evidence="1" id="KW-0472">Membrane</keyword>
<comment type="caution">
    <text evidence="3">The sequence shown here is derived from an EMBL/GenBank/DDBJ whole genome shotgun (WGS) entry which is preliminary data.</text>
</comment>
<gene>
    <name evidence="3" type="ORF">JR316_011336</name>
</gene>
<reference evidence="3" key="1">
    <citation type="submission" date="2021-02" db="EMBL/GenBank/DDBJ databases">
        <title>Psilocybe cubensis genome.</title>
        <authorList>
            <person name="Mckernan K.J."/>
            <person name="Crawford S."/>
            <person name="Trippe A."/>
            <person name="Kane L.T."/>
            <person name="Mclaughlin S."/>
        </authorList>
    </citation>
    <scope>NUCLEOTIDE SEQUENCE [LARGE SCALE GENOMIC DNA]</scope>
    <source>
        <strain evidence="3">MGC-MH-2018</strain>
    </source>
</reference>
<dbReference type="AlphaFoldDB" id="A0A8H7XLV0"/>
<feature type="transmembrane region" description="Helical" evidence="1">
    <location>
        <begin position="160"/>
        <end position="185"/>
    </location>
</feature>
<feature type="transmembrane region" description="Helical" evidence="1">
    <location>
        <begin position="20"/>
        <end position="40"/>
    </location>
</feature>
<feature type="transmembrane region" description="Helical" evidence="1">
    <location>
        <begin position="124"/>
        <end position="145"/>
    </location>
</feature>
<protein>
    <recommendedName>
        <fullName evidence="2">DUF6534 domain-containing protein</fullName>
    </recommendedName>
</protein>
<dbReference type="EMBL" id="JAFIQS010000014">
    <property type="protein sequence ID" value="KAG5163556.1"/>
    <property type="molecule type" value="Genomic_DNA"/>
</dbReference>
<evidence type="ECO:0000259" key="2">
    <source>
        <dbReference type="Pfam" id="PF20152"/>
    </source>
</evidence>
<proteinExistence type="predicted"/>
<dbReference type="InterPro" id="IPR045339">
    <property type="entry name" value="DUF6534"/>
</dbReference>
<feature type="domain" description="DUF6534" evidence="2">
    <location>
        <begin position="172"/>
        <end position="243"/>
    </location>
</feature>
<organism evidence="3">
    <name type="scientific">Psilocybe cubensis</name>
    <name type="common">Psychedelic mushroom</name>
    <name type="synonym">Stropharia cubensis</name>
    <dbReference type="NCBI Taxonomy" id="181762"/>
    <lineage>
        <taxon>Eukaryota</taxon>
        <taxon>Fungi</taxon>
        <taxon>Dikarya</taxon>
        <taxon>Basidiomycota</taxon>
        <taxon>Agaricomycotina</taxon>
        <taxon>Agaricomycetes</taxon>
        <taxon>Agaricomycetidae</taxon>
        <taxon>Agaricales</taxon>
        <taxon>Agaricineae</taxon>
        <taxon>Strophariaceae</taxon>
        <taxon>Psilocybe</taxon>
    </lineage>
</organism>